<dbReference type="GO" id="GO:0009570">
    <property type="term" value="C:chloroplast stroma"/>
    <property type="evidence" value="ECO:0007669"/>
    <property type="project" value="TreeGrafter"/>
</dbReference>
<dbReference type="InterPro" id="IPR009078">
    <property type="entry name" value="Ferritin-like_SF"/>
</dbReference>
<dbReference type="EMBL" id="JAVYJV010000007">
    <property type="protein sequence ID" value="KAK4365907.1"/>
    <property type="molecule type" value="Genomic_DNA"/>
</dbReference>
<evidence type="ECO:0000256" key="1">
    <source>
        <dbReference type="ARBA" id="ARBA00001954"/>
    </source>
</evidence>
<proteinExistence type="inferred from homology"/>
<dbReference type="InterPro" id="IPR012348">
    <property type="entry name" value="RNR-like"/>
</dbReference>
<name>A0AAE1SA47_9SOLA</name>
<protein>
    <submittedName>
        <fullName evidence="11">Uncharacterized protein</fullName>
    </submittedName>
</protein>
<dbReference type="Pfam" id="PF03405">
    <property type="entry name" value="FA_desaturase_2"/>
    <property type="match status" value="1"/>
</dbReference>
<keyword evidence="10" id="KW-0275">Fatty acid biosynthesis</keyword>
<accession>A0AAE1SA47</accession>
<evidence type="ECO:0000256" key="9">
    <source>
        <dbReference type="ARBA" id="ARBA00023098"/>
    </source>
</evidence>
<evidence type="ECO:0000256" key="5">
    <source>
        <dbReference type="ARBA" id="ARBA00022832"/>
    </source>
</evidence>
<comment type="similarity">
    <text evidence="2">Belongs to the fatty acid desaturase type 2 family.</text>
</comment>
<dbReference type="Gene3D" id="1.10.620.20">
    <property type="entry name" value="Ribonucleotide Reductase, subunit A"/>
    <property type="match status" value="1"/>
</dbReference>
<dbReference type="AlphaFoldDB" id="A0AAE1SA47"/>
<evidence type="ECO:0000256" key="8">
    <source>
        <dbReference type="ARBA" id="ARBA00023004"/>
    </source>
</evidence>
<evidence type="ECO:0000313" key="12">
    <source>
        <dbReference type="Proteomes" id="UP001291623"/>
    </source>
</evidence>
<dbReference type="InterPro" id="IPR005067">
    <property type="entry name" value="Fatty_acid_desaturase-2"/>
</dbReference>
<dbReference type="Proteomes" id="UP001291623">
    <property type="component" value="Unassembled WGS sequence"/>
</dbReference>
<dbReference type="GO" id="GO:0046872">
    <property type="term" value="F:metal ion binding"/>
    <property type="evidence" value="ECO:0007669"/>
    <property type="project" value="UniProtKB-KW"/>
</dbReference>
<dbReference type="SUPFAM" id="SSF47240">
    <property type="entry name" value="Ferritin-like"/>
    <property type="match status" value="1"/>
</dbReference>
<organism evidence="11 12">
    <name type="scientific">Anisodus tanguticus</name>
    <dbReference type="NCBI Taxonomy" id="243964"/>
    <lineage>
        <taxon>Eukaryota</taxon>
        <taxon>Viridiplantae</taxon>
        <taxon>Streptophyta</taxon>
        <taxon>Embryophyta</taxon>
        <taxon>Tracheophyta</taxon>
        <taxon>Spermatophyta</taxon>
        <taxon>Magnoliopsida</taxon>
        <taxon>eudicotyledons</taxon>
        <taxon>Gunneridae</taxon>
        <taxon>Pentapetalae</taxon>
        <taxon>asterids</taxon>
        <taxon>lamiids</taxon>
        <taxon>Solanales</taxon>
        <taxon>Solanaceae</taxon>
        <taxon>Solanoideae</taxon>
        <taxon>Hyoscyameae</taxon>
        <taxon>Anisodus</taxon>
    </lineage>
</organism>
<keyword evidence="7" id="KW-0560">Oxidoreductase</keyword>
<evidence type="ECO:0000313" key="11">
    <source>
        <dbReference type="EMBL" id="KAK4365907.1"/>
    </source>
</evidence>
<evidence type="ECO:0000256" key="2">
    <source>
        <dbReference type="ARBA" id="ARBA00008749"/>
    </source>
</evidence>
<keyword evidence="12" id="KW-1185">Reference proteome</keyword>
<comment type="cofactor">
    <cofactor evidence="1">
        <name>Fe(2+)</name>
        <dbReference type="ChEBI" id="CHEBI:29033"/>
    </cofactor>
</comment>
<dbReference type="PANTHER" id="PTHR31155:SF31">
    <property type="entry name" value="STEAROYL-[ACYL-CARRIER-PROTEIN] 9-DESATURASE 6, CHLOROPLASTIC"/>
    <property type="match status" value="1"/>
</dbReference>
<evidence type="ECO:0000256" key="10">
    <source>
        <dbReference type="ARBA" id="ARBA00023160"/>
    </source>
</evidence>
<keyword evidence="8" id="KW-0408">Iron</keyword>
<keyword evidence="9" id="KW-0443">Lipid metabolism</keyword>
<gene>
    <name evidence="11" type="ORF">RND71_013787</name>
</gene>
<keyword evidence="5" id="KW-0276">Fatty acid metabolism</keyword>
<dbReference type="GO" id="GO:0006633">
    <property type="term" value="P:fatty acid biosynthetic process"/>
    <property type="evidence" value="ECO:0007669"/>
    <property type="project" value="UniProtKB-KW"/>
</dbReference>
<reference evidence="11" key="1">
    <citation type="submission" date="2023-12" db="EMBL/GenBank/DDBJ databases">
        <title>Genome assembly of Anisodus tanguticus.</title>
        <authorList>
            <person name="Wang Y.-J."/>
        </authorList>
    </citation>
    <scope>NUCLEOTIDE SEQUENCE</scope>
    <source>
        <strain evidence="11">KB-2021</strain>
        <tissue evidence="11">Leaf</tissue>
    </source>
</reference>
<evidence type="ECO:0000256" key="3">
    <source>
        <dbReference type="ARBA" id="ARBA00022516"/>
    </source>
</evidence>
<keyword evidence="6" id="KW-0809">Transit peptide</keyword>
<evidence type="ECO:0000256" key="7">
    <source>
        <dbReference type="ARBA" id="ARBA00023002"/>
    </source>
</evidence>
<evidence type="ECO:0000256" key="6">
    <source>
        <dbReference type="ARBA" id="ARBA00022946"/>
    </source>
</evidence>
<evidence type="ECO:0000256" key="4">
    <source>
        <dbReference type="ARBA" id="ARBA00022723"/>
    </source>
</evidence>
<dbReference type="GO" id="GO:0045300">
    <property type="term" value="F:stearoyl-[ACP] desaturase activity"/>
    <property type="evidence" value="ECO:0007669"/>
    <property type="project" value="InterPro"/>
</dbReference>
<keyword evidence="4" id="KW-0479">Metal-binding</keyword>
<sequence length="167" mass="19074">MANKEQLSISLKLEDLHKEQEKTQQQRRAQNTKQIIDKELLQLVMLAIVRLRRRPTSKGPKEAKASVIDLAKFQIFKSLESWVSESILPLRKPVEKCWQPIEFLPDPSLRPDAFVEEVWALRQRVLGLSDELATEGGDTVLARICGTIAADENRAGLWLGRRPRGPR</sequence>
<comment type="caution">
    <text evidence="11">The sequence shown here is derived from an EMBL/GenBank/DDBJ whole genome shotgun (WGS) entry which is preliminary data.</text>
</comment>
<keyword evidence="3" id="KW-0444">Lipid biosynthesis</keyword>
<dbReference type="PANTHER" id="PTHR31155">
    <property type="entry name" value="ACYL- ACYL-CARRIER-PROTEIN DESATURASE-RELATED"/>
    <property type="match status" value="1"/>
</dbReference>